<dbReference type="PROSITE" id="PS50931">
    <property type="entry name" value="HTH_LYSR"/>
    <property type="match status" value="1"/>
</dbReference>
<dbReference type="GO" id="GO:0003677">
    <property type="term" value="F:DNA binding"/>
    <property type="evidence" value="ECO:0007669"/>
    <property type="project" value="UniProtKB-KW"/>
</dbReference>
<dbReference type="InterPro" id="IPR000847">
    <property type="entry name" value="LysR_HTH_N"/>
</dbReference>
<protein>
    <recommendedName>
        <fullName evidence="5">HTH lysR-type domain-containing protein</fullName>
    </recommendedName>
</protein>
<proteinExistence type="inferred from homology"/>
<keyword evidence="7" id="KW-1185">Reference proteome</keyword>
<keyword evidence="2" id="KW-0805">Transcription regulation</keyword>
<dbReference type="EMBL" id="PXWG01000016">
    <property type="protein sequence ID" value="PSJ28887.1"/>
    <property type="molecule type" value="Genomic_DNA"/>
</dbReference>
<evidence type="ECO:0000313" key="7">
    <source>
        <dbReference type="Proteomes" id="UP000242427"/>
    </source>
</evidence>
<dbReference type="SUPFAM" id="SSF53850">
    <property type="entry name" value="Periplasmic binding protein-like II"/>
    <property type="match status" value="1"/>
</dbReference>
<dbReference type="Pfam" id="PF03466">
    <property type="entry name" value="LysR_substrate"/>
    <property type="match status" value="1"/>
</dbReference>
<accession>A0A9X7JSA7</accession>
<name>A0A9X7JSA7_9ACTN</name>
<dbReference type="SUPFAM" id="SSF46785">
    <property type="entry name" value="Winged helix' DNA-binding domain"/>
    <property type="match status" value="1"/>
</dbReference>
<keyword evidence="3" id="KW-0238">DNA-binding</keyword>
<evidence type="ECO:0000256" key="1">
    <source>
        <dbReference type="ARBA" id="ARBA00009437"/>
    </source>
</evidence>
<gene>
    <name evidence="6" type="ORF">B7P34_09735</name>
</gene>
<dbReference type="Gene3D" id="3.40.190.10">
    <property type="entry name" value="Periplasmic binding protein-like II"/>
    <property type="match status" value="2"/>
</dbReference>
<reference evidence="6 7" key="1">
    <citation type="submission" date="2018-03" db="EMBL/GenBank/DDBJ databases">
        <title>Chitinolytic properties of Streptosporangium nondiastaticum TBG75A20.</title>
        <authorList>
            <person name="Gayathri V."/>
            <person name="Shiburaj S."/>
        </authorList>
    </citation>
    <scope>NUCLEOTIDE SEQUENCE [LARGE SCALE GENOMIC DNA]</scope>
    <source>
        <strain evidence="6 7">TBG75A20</strain>
    </source>
</reference>
<organism evidence="6 7">
    <name type="scientific">Streptosporangium nondiastaticum</name>
    <dbReference type="NCBI Taxonomy" id="35764"/>
    <lineage>
        <taxon>Bacteria</taxon>
        <taxon>Bacillati</taxon>
        <taxon>Actinomycetota</taxon>
        <taxon>Actinomycetes</taxon>
        <taxon>Streptosporangiales</taxon>
        <taxon>Streptosporangiaceae</taxon>
        <taxon>Streptosporangium</taxon>
    </lineage>
</organism>
<dbReference type="PANTHER" id="PTHR30346">
    <property type="entry name" value="TRANSCRIPTIONAL DUAL REGULATOR HCAR-RELATED"/>
    <property type="match status" value="1"/>
</dbReference>
<sequence>MTWRGSQTGWPAFYLTARRPRGCPADEVPAEALTGLRLRLLHSRSTRKVNFRNGNNPGGRSHVRGDQEPLLSLSGLLRRLEYFVVVADELHLGRAAQRCGVSQPTLSHQLKVLEKELGAQLLSRGSRRMSLTPPGRALQEEAPQLLQRTYSIKARIKEAAAGPGRPVRVAFSRSGHALRQREMVAEFRARDAVPVSVESGWSERNIEQVRAGRVDFAFVRPPIEADDLRMAVVGEVELVELLPGEGLPGDGLPGDGASGRTAEDRSAGDLPLIMWPRTHAPGLHDKILTIVRQERSPRGLSPYVAWEEPDYINVAAAVASGAGVSYMDRDIAEWMSLSLDVRLRPLGVPGPRTDVAVVWREDQDPGLAARFVAACCEVGQPGGMEAECGCLVP</sequence>
<evidence type="ECO:0000256" key="3">
    <source>
        <dbReference type="ARBA" id="ARBA00023125"/>
    </source>
</evidence>
<feature type="domain" description="HTH lysR-type" evidence="5">
    <location>
        <begin position="77"/>
        <end position="132"/>
    </location>
</feature>
<evidence type="ECO:0000259" key="5">
    <source>
        <dbReference type="PROSITE" id="PS50931"/>
    </source>
</evidence>
<dbReference type="InterPro" id="IPR036388">
    <property type="entry name" value="WH-like_DNA-bd_sf"/>
</dbReference>
<evidence type="ECO:0000313" key="6">
    <source>
        <dbReference type="EMBL" id="PSJ28887.1"/>
    </source>
</evidence>
<dbReference type="FunFam" id="1.10.10.10:FF:000001">
    <property type="entry name" value="LysR family transcriptional regulator"/>
    <property type="match status" value="1"/>
</dbReference>
<comment type="caution">
    <text evidence="6">The sequence shown here is derived from an EMBL/GenBank/DDBJ whole genome shotgun (WGS) entry which is preliminary data.</text>
</comment>
<dbReference type="Gene3D" id="1.10.10.10">
    <property type="entry name" value="Winged helix-like DNA-binding domain superfamily/Winged helix DNA-binding domain"/>
    <property type="match status" value="1"/>
</dbReference>
<dbReference type="InterPro" id="IPR036390">
    <property type="entry name" value="WH_DNA-bd_sf"/>
</dbReference>
<dbReference type="GO" id="GO:0003700">
    <property type="term" value="F:DNA-binding transcription factor activity"/>
    <property type="evidence" value="ECO:0007669"/>
    <property type="project" value="InterPro"/>
</dbReference>
<evidence type="ECO:0000256" key="4">
    <source>
        <dbReference type="ARBA" id="ARBA00023163"/>
    </source>
</evidence>
<dbReference type="Proteomes" id="UP000242427">
    <property type="component" value="Unassembled WGS sequence"/>
</dbReference>
<dbReference type="InterPro" id="IPR005119">
    <property type="entry name" value="LysR_subst-bd"/>
</dbReference>
<dbReference type="GO" id="GO:0032993">
    <property type="term" value="C:protein-DNA complex"/>
    <property type="evidence" value="ECO:0007669"/>
    <property type="project" value="TreeGrafter"/>
</dbReference>
<dbReference type="Pfam" id="PF00126">
    <property type="entry name" value="HTH_1"/>
    <property type="match status" value="1"/>
</dbReference>
<dbReference type="PANTHER" id="PTHR30346:SF0">
    <property type="entry name" value="HCA OPERON TRANSCRIPTIONAL ACTIVATOR HCAR"/>
    <property type="match status" value="1"/>
</dbReference>
<comment type="similarity">
    <text evidence="1">Belongs to the LysR transcriptional regulatory family.</text>
</comment>
<dbReference type="PRINTS" id="PR00039">
    <property type="entry name" value="HTHLYSR"/>
</dbReference>
<dbReference type="AlphaFoldDB" id="A0A9X7JSA7"/>
<keyword evidence="4" id="KW-0804">Transcription</keyword>
<evidence type="ECO:0000256" key="2">
    <source>
        <dbReference type="ARBA" id="ARBA00023015"/>
    </source>
</evidence>